<dbReference type="EMBL" id="JAOPGA020001113">
    <property type="protein sequence ID" value="KAL0485178.1"/>
    <property type="molecule type" value="Genomic_DNA"/>
</dbReference>
<dbReference type="InterPro" id="IPR029058">
    <property type="entry name" value="AB_hydrolase_fold"/>
</dbReference>
<feature type="signal peptide" evidence="2">
    <location>
        <begin position="1"/>
        <end position="21"/>
    </location>
</feature>
<dbReference type="GO" id="GO:0006629">
    <property type="term" value="P:lipid metabolic process"/>
    <property type="evidence" value="ECO:0007669"/>
    <property type="project" value="InterPro"/>
</dbReference>
<evidence type="ECO:0000313" key="3">
    <source>
        <dbReference type="EMBL" id="KAL0485178.1"/>
    </source>
</evidence>
<evidence type="ECO:0000313" key="4">
    <source>
        <dbReference type="Proteomes" id="UP001431209"/>
    </source>
</evidence>
<gene>
    <name evidence="3" type="ORF">AKO1_004311</name>
</gene>
<protein>
    <submittedName>
        <fullName evidence="3">Phospholipase A1</fullName>
    </submittedName>
</protein>
<keyword evidence="4" id="KW-1185">Reference proteome</keyword>
<dbReference type="Proteomes" id="UP001431209">
    <property type="component" value="Unassembled WGS sequence"/>
</dbReference>
<sequence length="602" mass="67691">MNFIALFCILPLVFIVQTCKSEKTPLILIPGYAASILHATKENQTIRAYETYPNSDDIFQNHLLCIYKDGYCESTSASDGWKIHSPMEQHGLYAIRNLNPNSTPPRPYFNDLIDFLVNDLQYEPGVSLFGFPYDWRQSTTYSAIQLLQYLNKIKIQTRSSHIDVIAHSMGGLVTKTAMGMVNSKQHNIRKFLSIGTPYTTGGAGWGINFLKPSNLNNPNLNPYWIRQLVINSPNSYEAVYAALKNEEGSDLSPNKSKPPRTLIGYTLNNKPITVGTASEMLEIVKDAMKDCKVSFGGNIHSCEFRQDLLNTIAKTSYEYRRTAISVDHQPAQYFSVMGVLVNTPTIFNLLDPLKDSSPSSELVMQKSATLPSGFVSGDGMVTKGSASGDGFTTCRNCRVSFPKSHNGLLHHKNTFKSIRHFMGHSCKWDGVWDVTIMNSKTFKEYIRVGQSAWTAYSKTYDMKGKVWDDEWKGTLVGEYGAAEFTWLMSRDCLTFNGSWRYDWIQEYQWSGVRVMGSECKMNDTIHCSVTGGDGERQCVFGYWSGTCDVVSCVDGYCLFNHTCTPCSLEGGYRKWSPVFVLVGMSIVTVVLFTILSRRNTRQ</sequence>
<evidence type="ECO:0000256" key="2">
    <source>
        <dbReference type="SAM" id="SignalP"/>
    </source>
</evidence>
<proteinExistence type="predicted"/>
<dbReference type="InterPro" id="IPR003386">
    <property type="entry name" value="LACT/PDAT_acylTrfase"/>
</dbReference>
<dbReference type="Pfam" id="PF02450">
    <property type="entry name" value="LCAT"/>
    <property type="match status" value="1"/>
</dbReference>
<keyword evidence="2" id="KW-0732">Signal</keyword>
<reference evidence="3 4" key="1">
    <citation type="submission" date="2024-03" db="EMBL/GenBank/DDBJ databases">
        <title>The Acrasis kona genome and developmental transcriptomes reveal deep origins of eukaryotic multicellular pathways.</title>
        <authorList>
            <person name="Sheikh S."/>
            <person name="Fu C.-J."/>
            <person name="Brown M.W."/>
            <person name="Baldauf S.L."/>
        </authorList>
    </citation>
    <scope>NUCLEOTIDE SEQUENCE [LARGE SCALE GENOMIC DNA]</scope>
    <source>
        <strain evidence="3 4">ATCC MYA-3509</strain>
    </source>
</reference>
<accession>A0AAW2Z5Q7</accession>
<evidence type="ECO:0000256" key="1">
    <source>
        <dbReference type="SAM" id="Phobius"/>
    </source>
</evidence>
<feature type="transmembrane region" description="Helical" evidence="1">
    <location>
        <begin position="575"/>
        <end position="595"/>
    </location>
</feature>
<keyword evidence="1" id="KW-0472">Membrane</keyword>
<dbReference type="PANTHER" id="PTHR11440">
    <property type="entry name" value="LECITHIN-CHOLESTEROL ACYLTRANSFERASE-RELATED"/>
    <property type="match status" value="1"/>
</dbReference>
<dbReference type="Gene3D" id="3.40.50.1820">
    <property type="entry name" value="alpha/beta hydrolase"/>
    <property type="match status" value="1"/>
</dbReference>
<keyword evidence="1" id="KW-0812">Transmembrane</keyword>
<dbReference type="AlphaFoldDB" id="A0AAW2Z5Q7"/>
<keyword evidence="1" id="KW-1133">Transmembrane helix</keyword>
<comment type="caution">
    <text evidence="3">The sequence shown here is derived from an EMBL/GenBank/DDBJ whole genome shotgun (WGS) entry which is preliminary data.</text>
</comment>
<dbReference type="GO" id="GO:0008374">
    <property type="term" value="F:O-acyltransferase activity"/>
    <property type="evidence" value="ECO:0007669"/>
    <property type="project" value="InterPro"/>
</dbReference>
<feature type="chain" id="PRO_5044002674" evidence="2">
    <location>
        <begin position="22"/>
        <end position="602"/>
    </location>
</feature>
<name>A0AAW2Z5Q7_9EUKA</name>
<dbReference type="SUPFAM" id="SSF53474">
    <property type="entry name" value="alpha/beta-Hydrolases"/>
    <property type="match status" value="1"/>
</dbReference>
<organism evidence="3 4">
    <name type="scientific">Acrasis kona</name>
    <dbReference type="NCBI Taxonomy" id="1008807"/>
    <lineage>
        <taxon>Eukaryota</taxon>
        <taxon>Discoba</taxon>
        <taxon>Heterolobosea</taxon>
        <taxon>Tetramitia</taxon>
        <taxon>Eutetramitia</taxon>
        <taxon>Acrasidae</taxon>
        <taxon>Acrasis</taxon>
    </lineage>
</organism>